<sequence>MVTGAGTIQILDPRPEEVPEERGISSEIASLEGKVVGLLENRKYHADSFLLELQRVLEAEYKAKKVVYASKFTFSMPCADETIDSLVEECDAVVHGIAD</sequence>
<evidence type="ECO:0000256" key="1">
    <source>
        <dbReference type="SAM" id="MobiDB-lite"/>
    </source>
</evidence>
<organism evidence="3 4">
    <name type="scientific">Geodia barretti</name>
    <name type="common">Barrett's horny sponge</name>
    <dbReference type="NCBI Taxonomy" id="519541"/>
    <lineage>
        <taxon>Eukaryota</taxon>
        <taxon>Metazoa</taxon>
        <taxon>Porifera</taxon>
        <taxon>Demospongiae</taxon>
        <taxon>Heteroscleromorpha</taxon>
        <taxon>Tetractinellida</taxon>
        <taxon>Astrophorina</taxon>
        <taxon>Geodiidae</taxon>
        <taxon>Geodia</taxon>
    </lineage>
</organism>
<proteinExistence type="predicted"/>
<feature type="compositionally biased region" description="Basic and acidic residues" evidence="1">
    <location>
        <begin position="13"/>
        <end position="23"/>
    </location>
</feature>
<protein>
    <recommendedName>
        <fullName evidence="2">UGSC-like domain-containing protein</fullName>
    </recommendedName>
</protein>
<accession>A0AA35TIQ7</accession>
<dbReference type="EMBL" id="CASHTH010003747">
    <property type="protein sequence ID" value="CAI8048749.1"/>
    <property type="molecule type" value="Genomic_DNA"/>
</dbReference>
<dbReference type="AlphaFoldDB" id="A0AA35TIQ7"/>
<comment type="caution">
    <text evidence="3">The sequence shown here is derived from an EMBL/GenBank/DDBJ whole genome shotgun (WGS) entry which is preliminary data.</text>
</comment>
<evidence type="ECO:0000259" key="2">
    <source>
        <dbReference type="Pfam" id="PF24696"/>
    </source>
</evidence>
<keyword evidence="4" id="KW-1185">Reference proteome</keyword>
<feature type="region of interest" description="Disordered" evidence="1">
    <location>
        <begin position="1"/>
        <end position="23"/>
    </location>
</feature>
<dbReference type="Proteomes" id="UP001174909">
    <property type="component" value="Unassembled WGS sequence"/>
</dbReference>
<dbReference type="Pfam" id="PF24696">
    <property type="entry name" value="UGSC"/>
    <property type="match status" value="1"/>
</dbReference>
<evidence type="ECO:0000313" key="3">
    <source>
        <dbReference type="EMBL" id="CAI8048749.1"/>
    </source>
</evidence>
<name>A0AA35TIQ7_GEOBA</name>
<evidence type="ECO:0000313" key="4">
    <source>
        <dbReference type="Proteomes" id="UP001174909"/>
    </source>
</evidence>
<gene>
    <name evidence="3" type="ORF">GBAR_LOCUS26873</name>
</gene>
<dbReference type="InterPro" id="IPR057767">
    <property type="entry name" value="UGSC-like_dom"/>
</dbReference>
<reference evidence="3" key="1">
    <citation type="submission" date="2023-03" db="EMBL/GenBank/DDBJ databases">
        <authorList>
            <person name="Steffen K."/>
            <person name="Cardenas P."/>
        </authorList>
    </citation>
    <scope>NUCLEOTIDE SEQUENCE</scope>
</reference>
<feature type="domain" description="UGSC-like" evidence="2">
    <location>
        <begin position="9"/>
        <end position="99"/>
    </location>
</feature>